<dbReference type="AlphaFoldDB" id="A0A6P2BXF0"/>
<accession>A0A6P2BXF0</accession>
<feature type="transmembrane region" description="Helical" evidence="6">
    <location>
        <begin position="16"/>
        <end position="35"/>
    </location>
</feature>
<dbReference type="InterPro" id="IPR002657">
    <property type="entry name" value="BilAc:Na_symport/Acr3"/>
</dbReference>
<dbReference type="OrthoDB" id="9888532at2"/>
<evidence type="ECO:0000313" key="7">
    <source>
        <dbReference type="EMBL" id="TVZ02951.1"/>
    </source>
</evidence>
<evidence type="ECO:0000313" key="8">
    <source>
        <dbReference type="Proteomes" id="UP000460272"/>
    </source>
</evidence>
<dbReference type="Proteomes" id="UP000460272">
    <property type="component" value="Unassembled WGS sequence"/>
</dbReference>
<feature type="region of interest" description="Disordered" evidence="5">
    <location>
        <begin position="195"/>
        <end position="217"/>
    </location>
</feature>
<keyword evidence="3 6" id="KW-1133">Transmembrane helix</keyword>
<evidence type="ECO:0000256" key="5">
    <source>
        <dbReference type="SAM" id="MobiDB-lite"/>
    </source>
</evidence>
<dbReference type="GO" id="GO:0016020">
    <property type="term" value="C:membrane"/>
    <property type="evidence" value="ECO:0007669"/>
    <property type="project" value="UniProtKB-SubCell"/>
</dbReference>
<comment type="caution">
    <text evidence="7">The sequence shown here is derived from an EMBL/GenBank/DDBJ whole genome shotgun (WGS) entry which is preliminary data.</text>
</comment>
<feature type="transmembrane region" description="Helical" evidence="6">
    <location>
        <begin position="172"/>
        <end position="192"/>
    </location>
</feature>
<evidence type="ECO:0000256" key="1">
    <source>
        <dbReference type="ARBA" id="ARBA00004141"/>
    </source>
</evidence>
<gene>
    <name evidence="7" type="ORF">EAS64_21005</name>
</gene>
<protein>
    <recommendedName>
        <fullName evidence="9">Bile acid:sodium symporter</fullName>
    </recommendedName>
</protein>
<proteinExistence type="predicted"/>
<comment type="subcellular location">
    <subcellularLocation>
        <location evidence="1">Membrane</location>
        <topology evidence="1">Multi-pass membrane protein</topology>
    </subcellularLocation>
</comment>
<evidence type="ECO:0000256" key="6">
    <source>
        <dbReference type="SAM" id="Phobius"/>
    </source>
</evidence>
<sequence>MIACVSSLPSRARKALAAYPELAAVLAAAIVGLSVQRPLAWLAAHHGIDALLALLVFATALTIDPAAPRRVAAAWRRVALAVALGVTVLPALSWAVSWLVPAGPLRDGVLVTGLAPAEIASVATTALAGGEAAVAAGVLIGSTLATVLLAAPILTLFVESAAFSPAGVIKNLALVVALPLAAGMALRAWAGVTTSRPQSGRAPRAGSGGAPRAGSGGAPRAVALLATPRAERVATRVALAAVAALVALVASEVRFSGGYAAVAAALLLFLAASALLGGLLAARSPRPVAAALLLTTSMRDFAIAAALAAAAFGPQAAAPLGLYGVAVLVWGTACAGLLRNQAKRDPPG</sequence>
<dbReference type="Pfam" id="PF01758">
    <property type="entry name" value="SBF"/>
    <property type="match status" value="1"/>
</dbReference>
<dbReference type="Gene3D" id="1.20.1530.20">
    <property type="match status" value="1"/>
</dbReference>
<keyword evidence="2 6" id="KW-0812">Transmembrane</keyword>
<feature type="transmembrane region" description="Helical" evidence="6">
    <location>
        <begin position="257"/>
        <end position="281"/>
    </location>
</feature>
<keyword evidence="8" id="KW-1185">Reference proteome</keyword>
<feature type="transmembrane region" description="Helical" evidence="6">
    <location>
        <begin position="318"/>
        <end position="338"/>
    </location>
</feature>
<feature type="compositionally biased region" description="Gly residues" evidence="5">
    <location>
        <begin position="206"/>
        <end position="217"/>
    </location>
</feature>
<feature type="transmembrane region" description="Helical" evidence="6">
    <location>
        <begin position="233"/>
        <end position="251"/>
    </location>
</feature>
<evidence type="ECO:0000256" key="4">
    <source>
        <dbReference type="ARBA" id="ARBA00023136"/>
    </source>
</evidence>
<organism evidence="7 8">
    <name type="scientific">Trebonia kvetii</name>
    <dbReference type="NCBI Taxonomy" id="2480626"/>
    <lineage>
        <taxon>Bacteria</taxon>
        <taxon>Bacillati</taxon>
        <taxon>Actinomycetota</taxon>
        <taxon>Actinomycetes</taxon>
        <taxon>Streptosporangiales</taxon>
        <taxon>Treboniaceae</taxon>
        <taxon>Trebonia</taxon>
    </lineage>
</organism>
<name>A0A6P2BXF0_9ACTN</name>
<dbReference type="InterPro" id="IPR038770">
    <property type="entry name" value="Na+/solute_symporter_sf"/>
</dbReference>
<feature type="transmembrane region" description="Helical" evidence="6">
    <location>
        <begin position="288"/>
        <end position="312"/>
    </location>
</feature>
<keyword evidence="4 6" id="KW-0472">Membrane</keyword>
<evidence type="ECO:0000256" key="3">
    <source>
        <dbReference type="ARBA" id="ARBA00022989"/>
    </source>
</evidence>
<feature type="transmembrane region" description="Helical" evidence="6">
    <location>
        <begin position="78"/>
        <end position="99"/>
    </location>
</feature>
<feature type="transmembrane region" description="Helical" evidence="6">
    <location>
        <begin position="47"/>
        <end position="66"/>
    </location>
</feature>
<evidence type="ECO:0008006" key="9">
    <source>
        <dbReference type="Google" id="ProtNLM"/>
    </source>
</evidence>
<dbReference type="EMBL" id="RPFW01000004">
    <property type="protein sequence ID" value="TVZ02951.1"/>
    <property type="molecule type" value="Genomic_DNA"/>
</dbReference>
<evidence type="ECO:0000256" key="2">
    <source>
        <dbReference type="ARBA" id="ARBA00022692"/>
    </source>
</evidence>
<reference evidence="7 8" key="1">
    <citation type="submission" date="2018-11" db="EMBL/GenBank/DDBJ databases">
        <title>Trebonia kvetii gen.nov., sp.nov., a novel acidophilic actinobacterium, and proposal of the new actinobacterial family Treboniaceae fam. nov.</title>
        <authorList>
            <person name="Rapoport D."/>
            <person name="Sagova-Mareckova M."/>
            <person name="Sedlacek I."/>
            <person name="Provaznik J."/>
            <person name="Kralova S."/>
            <person name="Pavlinic D."/>
            <person name="Benes V."/>
            <person name="Kopecky J."/>
        </authorList>
    </citation>
    <scope>NUCLEOTIDE SEQUENCE [LARGE SCALE GENOMIC DNA]</scope>
    <source>
        <strain evidence="7 8">15Tr583</strain>
    </source>
</reference>